<keyword evidence="4" id="KW-1185">Reference proteome</keyword>
<gene>
    <name evidence="3" type="ORF">SORBI_3003G043150</name>
</gene>
<dbReference type="Gramene" id="OQU86200">
    <property type="protein sequence ID" value="OQU86200"/>
    <property type="gene ID" value="SORBI_3003G043150"/>
</dbReference>
<dbReference type="OMA" id="GDPRAHT"/>
<dbReference type="InParanoid" id="A0A1W0VVQ0"/>
<evidence type="ECO:0000256" key="1">
    <source>
        <dbReference type="SAM" id="MobiDB-lite"/>
    </source>
</evidence>
<dbReference type="EMBL" id="CM000762">
    <property type="protein sequence ID" value="OQU86200.1"/>
    <property type="molecule type" value="Genomic_DNA"/>
</dbReference>
<reference evidence="3 4" key="1">
    <citation type="journal article" date="2009" name="Nature">
        <title>The Sorghum bicolor genome and the diversification of grasses.</title>
        <authorList>
            <person name="Paterson A.H."/>
            <person name="Bowers J.E."/>
            <person name="Bruggmann R."/>
            <person name="Dubchak I."/>
            <person name="Grimwood J."/>
            <person name="Gundlach H."/>
            <person name="Haberer G."/>
            <person name="Hellsten U."/>
            <person name="Mitros T."/>
            <person name="Poliakov A."/>
            <person name="Schmutz J."/>
            <person name="Spannagl M."/>
            <person name="Tang H."/>
            <person name="Wang X."/>
            <person name="Wicker T."/>
            <person name="Bharti A.K."/>
            <person name="Chapman J."/>
            <person name="Feltus F.A."/>
            <person name="Gowik U."/>
            <person name="Grigoriev I.V."/>
            <person name="Lyons E."/>
            <person name="Maher C.A."/>
            <person name="Martis M."/>
            <person name="Narechania A."/>
            <person name="Otillar R.P."/>
            <person name="Penning B.W."/>
            <person name="Salamov A.A."/>
            <person name="Wang Y."/>
            <person name="Zhang L."/>
            <person name="Carpita N.C."/>
            <person name="Freeling M."/>
            <person name="Gingle A.R."/>
            <person name="Hash C.T."/>
            <person name="Keller B."/>
            <person name="Klein P."/>
            <person name="Kresovich S."/>
            <person name="McCann M.C."/>
            <person name="Ming R."/>
            <person name="Peterson D.G."/>
            <person name="Mehboob-ur-Rahman"/>
            <person name="Ware D."/>
            <person name="Westhoff P."/>
            <person name="Mayer K.F."/>
            <person name="Messing J."/>
            <person name="Rokhsar D.S."/>
        </authorList>
    </citation>
    <scope>NUCLEOTIDE SEQUENCE [LARGE SCALE GENOMIC DNA]</scope>
    <source>
        <strain evidence="4">cv. BTx623</strain>
    </source>
</reference>
<feature type="transmembrane region" description="Helical" evidence="2">
    <location>
        <begin position="252"/>
        <end position="277"/>
    </location>
</feature>
<keyword evidence="2" id="KW-0472">Membrane</keyword>
<sequence length="369" mass="39372">MTLSRYRRLADAAGNKGGPAGADDGTHRHHIPAAANATSPDSSSPEAAESELSASSWQPLPRSVLHLYHVGTSPTTTGYAAPFVPWASRAGEMFYSWRNKTSSLPWMRRRSLVGHSDVPLSPKPSTASRGAPAQKPFIPWFPGDPRAHTPSGPPSQKPFIKWTHGDPRAHTLMLPAWSRFALANLQCAPPLAPPPPPLQRQSNQDASHPPPPAEASKDYQGFLAQLAFAALVIMGVRDGLDDLLSGWSKALKVIFVVSLIVGAGTLAAGLMATSPVVSTGYARTVLSTCARFCTCLAAFVLIVDLSVIMGSHGYIAGIILGLVSVLFSVSVWIKGDPAAYGVYMRARNGTKHLCGCFKWSRQRGPILPT</sequence>
<feature type="transmembrane region" description="Helical" evidence="2">
    <location>
        <begin position="289"/>
        <end position="308"/>
    </location>
</feature>
<feature type="region of interest" description="Disordered" evidence="1">
    <location>
        <begin position="1"/>
        <end position="55"/>
    </location>
</feature>
<evidence type="ECO:0000313" key="3">
    <source>
        <dbReference type="EMBL" id="OQU86200.1"/>
    </source>
</evidence>
<proteinExistence type="predicted"/>
<feature type="transmembrane region" description="Helical" evidence="2">
    <location>
        <begin position="222"/>
        <end position="240"/>
    </location>
</feature>
<protein>
    <submittedName>
        <fullName evidence="3">Uncharacterized protein</fullName>
    </submittedName>
</protein>
<dbReference type="AlphaFoldDB" id="A0A1W0VVQ0"/>
<feature type="transmembrane region" description="Helical" evidence="2">
    <location>
        <begin position="314"/>
        <end position="333"/>
    </location>
</feature>
<accession>A0A1W0VVQ0</accession>
<keyword evidence="2" id="KW-0812">Transmembrane</keyword>
<feature type="region of interest" description="Disordered" evidence="1">
    <location>
        <begin position="191"/>
        <end position="215"/>
    </location>
</feature>
<name>A0A1W0VVQ0_SORBI</name>
<keyword evidence="2" id="KW-1133">Transmembrane helix</keyword>
<organism evidence="3 4">
    <name type="scientific">Sorghum bicolor</name>
    <name type="common">Sorghum</name>
    <name type="synonym">Sorghum vulgare</name>
    <dbReference type="NCBI Taxonomy" id="4558"/>
    <lineage>
        <taxon>Eukaryota</taxon>
        <taxon>Viridiplantae</taxon>
        <taxon>Streptophyta</taxon>
        <taxon>Embryophyta</taxon>
        <taxon>Tracheophyta</taxon>
        <taxon>Spermatophyta</taxon>
        <taxon>Magnoliopsida</taxon>
        <taxon>Liliopsida</taxon>
        <taxon>Poales</taxon>
        <taxon>Poaceae</taxon>
        <taxon>PACMAD clade</taxon>
        <taxon>Panicoideae</taxon>
        <taxon>Andropogonodae</taxon>
        <taxon>Andropogoneae</taxon>
        <taxon>Sorghinae</taxon>
        <taxon>Sorghum</taxon>
    </lineage>
</organism>
<reference evidence="4" key="2">
    <citation type="journal article" date="2018" name="Plant J.">
        <title>The Sorghum bicolor reference genome: improved assembly, gene annotations, a transcriptome atlas, and signatures of genome organization.</title>
        <authorList>
            <person name="McCormick R.F."/>
            <person name="Truong S.K."/>
            <person name="Sreedasyam A."/>
            <person name="Jenkins J."/>
            <person name="Shu S."/>
            <person name="Sims D."/>
            <person name="Kennedy M."/>
            <person name="Amirebrahimi M."/>
            <person name="Weers B.D."/>
            <person name="McKinley B."/>
            <person name="Mattison A."/>
            <person name="Morishige D.T."/>
            <person name="Grimwood J."/>
            <person name="Schmutz J."/>
            <person name="Mullet J.E."/>
        </authorList>
    </citation>
    <scope>NUCLEOTIDE SEQUENCE [LARGE SCALE GENOMIC DNA]</scope>
    <source>
        <strain evidence="4">cv. BTx623</strain>
    </source>
</reference>
<dbReference type="OrthoDB" id="10426378at2759"/>
<dbReference type="Proteomes" id="UP000000768">
    <property type="component" value="Chromosome 3"/>
</dbReference>
<evidence type="ECO:0000313" key="4">
    <source>
        <dbReference type="Proteomes" id="UP000000768"/>
    </source>
</evidence>
<evidence type="ECO:0000256" key="2">
    <source>
        <dbReference type="SAM" id="Phobius"/>
    </source>
</evidence>
<feature type="compositionally biased region" description="Low complexity" evidence="1">
    <location>
        <begin position="39"/>
        <end position="55"/>
    </location>
</feature>